<dbReference type="Proteomes" id="UP001500547">
    <property type="component" value="Unassembled WGS sequence"/>
</dbReference>
<keyword evidence="2" id="KW-1185">Reference proteome</keyword>
<evidence type="ECO:0000313" key="2">
    <source>
        <dbReference type="Proteomes" id="UP001500547"/>
    </source>
</evidence>
<protein>
    <submittedName>
        <fullName evidence="1">Uncharacterized protein</fullName>
    </submittedName>
</protein>
<name>A0ABP9QQU5_9RHOO</name>
<gene>
    <name evidence="1" type="ORF">GCM10025770_22060</name>
</gene>
<organism evidence="1 2">
    <name type="scientific">Viridibacterium curvum</name>
    <dbReference type="NCBI Taxonomy" id="1101404"/>
    <lineage>
        <taxon>Bacteria</taxon>
        <taxon>Pseudomonadati</taxon>
        <taxon>Pseudomonadota</taxon>
        <taxon>Betaproteobacteria</taxon>
        <taxon>Rhodocyclales</taxon>
        <taxon>Rhodocyclaceae</taxon>
        <taxon>Viridibacterium</taxon>
    </lineage>
</organism>
<evidence type="ECO:0000313" key="1">
    <source>
        <dbReference type="EMBL" id="GAA5165853.1"/>
    </source>
</evidence>
<sequence length="252" mass="28025">MSARWIERYSNGEELAVWQELHSLDPVPRGSALQAEAQKVVDETMRRARHNIALLIARLNSAGYEFVDTNSGSHARNTPHVPPSKDAPAHIEFLEALVGPLPLTIASWILNVGDVNLLGNHPAWPERDMQTDALVVEFELSAYEDRYPDQSARDYFEEEFRNWSENVAEYGLDDVGRFALPFAPDAFHKINVSGGEAYGIYLPDGSVDAMSRIDGRDVRFVNYLRECFACGGFPGARSLPGIPELAQGLLPI</sequence>
<proteinExistence type="predicted"/>
<reference evidence="2" key="1">
    <citation type="journal article" date="2019" name="Int. J. Syst. Evol. Microbiol.">
        <title>The Global Catalogue of Microorganisms (GCM) 10K type strain sequencing project: providing services to taxonomists for standard genome sequencing and annotation.</title>
        <authorList>
            <consortium name="The Broad Institute Genomics Platform"/>
            <consortium name="The Broad Institute Genome Sequencing Center for Infectious Disease"/>
            <person name="Wu L."/>
            <person name="Ma J."/>
        </authorList>
    </citation>
    <scope>NUCLEOTIDE SEQUENCE [LARGE SCALE GENOMIC DNA]</scope>
    <source>
        <strain evidence="2">JCM 18715</strain>
    </source>
</reference>
<dbReference type="EMBL" id="BAABLD010000008">
    <property type="protein sequence ID" value="GAA5165853.1"/>
    <property type="molecule type" value="Genomic_DNA"/>
</dbReference>
<accession>A0ABP9QQU5</accession>
<comment type="caution">
    <text evidence="1">The sequence shown here is derived from an EMBL/GenBank/DDBJ whole genome shotgun (WGS) entry which is preliminary data.</text>
</comment>